<evidence type="ECO:0000313" key="3">
    <source>
        <dbReference type="Proteomes" id="UP000016933"/>
    </source>
</evidence>
<reference evidence="2 3" key="2">
    <citation type="journal article" date="2012" name="PLoS Pathog.">
        <title>Diverse lifestyles and strategies of plant pathogenesis encoded in the genomes of eighteen Dothideomycetes fungi.</title>
        <authorList>
            <person name="Ohm R.A."/>
            <person name="Feau N."/>
            <person name="Henrissat B."/>
            <person name="Schoch C.L."/>
            <person name="Horwitz B.A."/>
            <person name="Barry K.W."/>
            <person name="Condon B.J."/>
            <person name="Copeland A.C."/>
            <person name="Dhillon B."/>
            <person name="Glaser F."/>
            <person name="Hesse C.N."/>
            <person name="Kosti I."/>
            <person name="LaButti K."/>
            <person name="Lindquist E.A."/>
            <person name="Lucas S."/>
            <person name="Salamov A.A."/>
            <person name="Bradshaw R.E."/>
            <person name="Ciuffetti L."/>
            <person name="Hamelin R.C."/>
            <person name="Kema G.H.J."/>
            <person name="Lawrence C."/>
            <person name="Scott J.A."/>
            <person name="Spatafora J.W."/>
            <person name="Turgeon B.G."/>
            <person name="de Wit P.J.G.M."/>
            <person name="Zhong S."/>
            <person name="Goodwin S.B."/>
            <person name="Grigoriev I.V."/>
        </authorList>
    </citation>
    <scope>NUCLEOTIDE SEQUENCE [LARGE SCALE GENOMIC DNA]</scope>
    <source>
        <strain evidence="3">NZE10 / CBS 128990</strain>
    </source>
</reference>
<dbReference type="SUPFAM" id="SSF81383">
    <property type="entry name" value="F-box domain"/>
    <property type="match status" value="1"/>
</dbReference>
<gene>
    <name evidence="2" type="ORF">DOTSEDRAFT_39648</name>
</gene>
<accession>M2XZK0</accession>
<name>M2XZK0_DOTSN</name>
<dbReference type="HOGENOM" id="CLU_1503399_0_0_1"/>
<dbReference type="InterPro" id="IPR036047">
    <property type="entry name" value="F-box-like_dom_sf"/>
</dbReference>
<sequence length="179" mass="19964">MSAASRVLATTELIEAILLIVPPCELLLSQRVSRTWQITIKSSNRAQRRLFRHAQLLKAMPEGTSPLPPTINPFMPRHHRGEIDLEARDIAALDIRGLTPRDRGQTLEHSAEQPAKGDFQGWRCSGEAPGKALEEDASCKRIHENRGQQEVAESMNLPSRRGRRVVAQAAARDFFRNGG</sequence>
<organism evidence="2 3">
    <name type="scientific">Dothistroma septosporum (strain NZE10 / CBS 128990)</name>
    <name type="common">Red band needle blight fungus</name>
    <name type="synonym">Mycosphaerella pini</name>
    <dbReference type="NCBI Taxonomy" id="675120"/>
    <lineage>
        <taxon>Eukaryota</taxon>
        <taxon>Fungi</taxon>
        <taxon>Dikarya</taxon>
        <taxon>Ascomycota</taxon>
        <taxon>Pezizomycotina</taxon>
        <taxon>Dothideomycetes</taxon>
        <taxon>Dothideomycetidae</taxon>
        <taxon>Mycosphaerellales</taxon>
        <taxon>Mycosphaerellaceae</taxon>
        <taxon>Dothistroma</taxon>
    </lineage>
</organism>
<evidence type="ECO:0000256" key="1">
    <source>
        <dbReference type="SAM" id="MobiDB-lite"/>
    </source>
</evidence>
<keyword evidence="3" id="KW-1185">Reference proteome</keyword>
<evidence type="ECO:0000313" key="2">
    <source>
        <dbReference type="EMBL" id="EME38113.1"/>
    </source>
</evidence>
<feature type="region of interest" description="Disordered" evidence="1">
    <location>
        <begin position="144"/>
        <end position="163"/>
    </location>
</feature>
<protein>
    <submittedName>
        <fullName evidence="2">Uncharacterized protein</fullName>
    </submittedName>
</protein>
<feature type="compositionally biased region" description="Basic and acidic residues" evidence="1">
    <location>
        <begin position="101"/>
        <end position="111"/>
    </location>
</feature>
<dbReference type="EMBL" id="KB446548">
    <property type="protein sequence ID" value="EME38113.1"/>
    <property type="molecule type" value="Genomic_DNA"/>
</dbReference>
<proteinExistence type="predicted"/>
<reference evidence="3" key="1">
    <citation type="journal article" date="2012" name="PLoS Genet.">
        <title>The genomes of the fungal plant pathogens Cladosporium fulvum and Dothistroma septosporum reveal adaptation to different hosts and lifestyles but also signatures of common ancestry.</title>
        <authorList>
            <person name="de Wit P.J.G.M."/>
            <person name="van der Burgt A."/>
            <person name="Oekmen B."/>
            <person name="Stergiopoulos I."/>
            <person name="Abd-Elsalam K.A."/>
            <person name="Aerts A.L."/>
            <person name="Bahkali A.H."/>
            <person name="Beenen H.G."/>
            <person name="Chettri P."/>
            <person name="Cox M.P."/>
            <person name="Datema E."/>
            <person name="de Vries R.P."/>
            <person name="Dhillon B."/>
            <person name="Ganley A.R."/>
            <person name="Griffiths S.A."/>
            <person name="Guo Y."/>
            <person name="Hamelin R.C."/>
            <person name="Henrissat B."/>
            <person name="Kabir M.S."/>
            <person name="Jashni M.K."/>
            <person name="Kema G."/>
            <person name="Klaubauf S."/>
            <person name="Lapidus A."/>
            <person name="Levasseur A."/>
            <person name="Lindquist E."/>
            <person name="Mehrabi R."/>
            <person name="Ohm R.A."/>
            <person name="Owen T.J."/>
            <person name="Salamov A."/>
            <person name="Schwelm A."/>
            <person name="Schijlen E."/>
            <person name="Sun H."/>
            <person name="van den Burg H.A."/>
            <person name="van Ham R.C.H.J."/>
            <person name="Zhang S."/>
            <person name="Goodwin S.B."/>
            <person name="Grigoriev I.V."/>
            <person name="Collemare J."/>
            <person name="Bradshaw R.E."/>
        </authorList>
    </citation>
    <scope>NUCLEOTIDE SEQUENCE [LARGE SCALE GENOMIC DNA]</scope>
    <source>
        <strain evidence="3">NZE10 / CBS 128990</strain>
    </source>
</reference>
<dbReference type="Proteomes" id="UP000016933">
    <property type="component" value="Unassembled WGS sequence"/>
</dbReference>
<dbReference type="AlphaFoldDB" id="M2XZK0"/>
<dbReference type="OrthoDB" id="3800738at2759"/>
<feature type="region of interest" description="Disordered" evidence="1">
    <location>
        <begin position="101"/>
        <end position="129"/>
    </location>
</feature>